<dbReference type="PANTHER" id="PTHR33142">
    <property type="entry name" value="CYCLIN-DEPENDENT PROTEIN KINASE INHIBITOR SMR13"/>
    <property type="match status" value="1"/>
</dbReference>
<keyword evidence="4" id="KW-1185">Reference proteome</keyword>
<evidence type="ECO:0000256" key="2">
    <source>
        <dbReference type="ARBA" id="ARBA00023306"/>
    </source>
</evidence>
<evidence type="ECO:0000313" key="4">
    <source>
        <dbReference type="Proteomes" id="UP000594638"/>
    </source>
</evidence>
<keyword evidence="1" id="KW-0649">Protein kinase inhibitor</keyword>
<protein>
    <submittedName>
        <fullName evidence="3">Uncharacterized protein</fullName>
    </submittedName>
</protein>
<evidence type="ECO:0000256" key="1">
    <source>
        <dbReference type="ARBA" id="ARBA00023013"/>
    </source>
</evidence>
<reference evidence="3 4" key="1">
    <citation type="submission" date="2019-12" db="EMBL/GenBank/DDBJ databases">
        <authorList>
            <person name="Alioto T."/>
            <person name="Alioto T."/>
            <person name="Gomez Garrido J."/>
        </authorList>
    </citation>
    <scope>NUCLEOTIDE SEQUENCE [LARGE SCALE GENOMIC DNA]</scope>
</reference>
<dbReference type="GO" id="GO:0004860">
    <property type="term" value="F:protein kinase inhibitor activity"/>
    <property type="evidence" value="ECO:0007669"/>
    <property type="project" value="UniProtKB-KW"/>
</dbReference>
<keyword evidence="2" id="KW-0131">Cell cycle</keyword>
<dbReference type="EMBL" id="CACTIH010007867">
    <property type="protein sequence ID" value="CAA3018548.1"/>
    <property type="molecule type" value="Genomic_DNA"/>
</dbReference>
<dbReference type="Proteomes" id="UP000594638">
    <property type="component" value="Unassembled WGS sequence"/>
</dbReference>
<dbReference type="AlphaFoldDB" id="A0A8S0UL91"/>
<gene>
    <name evidence="3" type="ORF">OLEA9_A044456</name>
</gene>
<dbReference type="PANTHER" id="PTHR33142:SF89">
    <property type="entry name" value="CYCLIN-DEPENDENT PROTEIN KINASE INHIBITOR SMR2"/>
    <property type="match status" value="1"/>
</dbReference>
<dbReference type="Gramene" id="OE9A044456T1">
    <property type="protein sequence ID" value="OE9A044456C1"/>
    <property type="gene ID" value="OE9A044456"/>
</dbReference>
<accession>A0A8S0UL91</accession>
<sequence>MSKDQVILEQTPKQDVKEEDIGTRVWMENNDEGSRTPTSQEHKISKTRICPSAPRKKKTGFLHKRKFENLKFFEVTGGDEEMELFFQSFTESARVSPPGTTSKRRRINQ</sequence>
<dbReference type="InterPro" id="IPR040389">
    <property type="entry name" value="SMR"/>
</dbReference>
<evidence type="ECO:0000313" key="3">
    <source>
        <dbReference type="EMBL" id="CAA3018548.1"/>
    </source>
</evidence>
<comment type="caution">
    <text evidence="3">The sequence shown here is derived from an EMBL/GenBank/DDBJ whole genome shotgun (WGS) entry which is preliminary data.</text>
</comment>
<dbReference type="GO" id="GO:0032875">
    <property type="term" value="P:regulation of DNA endoreduplication"/>
    <property type="evidence" value="ECO:0007669"/>
    <property type="project" value="InterPro"/>
</dbReference>
<proteinExistence type="predicted"/>
<name>A0A8S0UL91_OLEEU</name>
<dbReference type="OrthoDB" id="662905at2759"/>
<organism evidence="3 4">
    <name type="scientific">Olea europaea subsp. europaea</name>
    <dbReference type="NCBI Taxonomy" id="158383"/>
    <lineage>
        <taxon>Eukaryota</taxon>
        <taxon>Viridiplantae</taxon>
        <taxon>Streptophyta</taxon>
        <taxon>Embryophyta</taxon>
        <taxon>Tracheophyta</taxon>
        <taxon>Spermatophyta</taxon>
        <taxon>Magnoliopsida</taxon>
        <taxon>eudicotyledons</taxon>
        <taxon>Gunneridae</taxon>
        <taxon>Pentapetalae</taxon>
        <taxon>asterids</taxon>
        <taxon>lamiids</taxon>
        <taxon>Lamiales</taxon>
        <taxon>Oleaceae</taxon>
        <taxon>Oleeae</taxon>
        <taxon>Olea</taxon>
    </lineage>
</organism>